<dbReference type="GO" id="GO:0016835">
    <property type="term" value="F:carbon-oxygen lyase activity"/>
    <property type="evidence" value="ECO:0007669"/>
    <property type="project" value="UniProtKB-UniRule"/>
</dbReference>
<dbReference type="RefSeq" id="WP_126599211.1">
    <property type="nucleotide sequence ID" value="NZ_LR134510.1"/>
</dbReference>
<evidence type="ECO:0000256" key="2">
    <source>
        <dbReference type="ARBA" id="ARBA00023239"/>
    </source>
</evidence>
<dbReference type="PANTHER" id="PTHR10088">
    <property type="entry name" value="GLUCOKINASE REGULATORY PROTEIN"/>
    <property type="match status" value="1"/>
</dbReference>
<dbReference type="HAMAP" id="MF_00068">
    <property type="entry name" value="MurQ"/>
    <property type="match status" value="1"/>
</dbReference>
<evidence type="ECO:0000256" key="6">
    <source>
        <dbReference type="ARBA" id="ARBA00060532"/>
    </source>
</evidence>
<accession>A0A448TTL8</accession>
<feature type="domain" description="SIS" evidence="14">
    <location>
        <begin position="66"/>
        <end position="229"/>
    </location>
</feature>
<evidence type="ECO:0000256" key="7">
    <source>
        <dbReference type="ARBA" id="ARBA00060595"/>
    </source>
</evidence>
<dbReference type="InterPro" id="IPR005486">
    <property type="entry name" value="Glucokinase_regulatory_CS"/>
</dbReference>
<comment type="similarity">
    <text evidence="8 13">Belongs to the GCKR-like family. MurNAc-6-P etherase subfamily.</text>
</comment>
<organism evidence="15 16">
    <name type="scientific">Actinobacillus delphinicola</name>
    <dbReference type="NCBI Taxonomy" id="51161"/>
    <lineage>
        <taxon>Bacteria</taxon>
        <taxon>Pseudomonadati</taxon>
        <taxon>Pseudomonadota</taxon>
        <taxon>Gammaproteobacteria</taxon>
        <taxon>Pasteurellales</taxon>
        <taxon>Pasteurellaceae</taxon>
        <taxon>Actinobacillus</taxon>
    </lineage>
</organism>
<evidence type="ECO:0000256" key="5">
    <source>
        <dbReference type="ARBA" id="ARBA00051747"/>
    </source>
</evidence>
<dbReference type="KEGG" id="adp:NCTC12871_00807"/>
<dbReference type="PANTHER" id="PTHR10088:SF5">
    <property type="entry name" value="N-ACETYLMURAMIC ACID 6-PHOSPHATE ETHERASE"/>
    <property type="match status" value="1"/>
</dbReference>
<dbReference type="EC" id="4.2.1.126" evidence="9 13"/>
<sequence>MNPNSENSDIFQEVTHLNSEKRNPFSYHLDQMSALEIVHLMNEEDKKIPLAIANILPQIAKGVENIVSAFQQGGRLIYIGAGTSGRLGVLDASECPPTFGSDPEMVKGIIAGGSRALTQAMEGVEDNPEQGKQDLQSINFCKKDILVGIAASGRTPYVIGALEYAKTQGAETIAITSNLNSTLANLANIALVPQVGAEVLTGSSRLKSGTAQKMILNMLTTASFVLLGKCYQNLMVDVKVSNKKLQARAVNIICEATGCSKEKAENALICADNHAKLAILMILTGLEKTTAQQLLLQNSGNLSAALK</sequence>
<dbReference type="OrthoDB" id="9813395at2"/>
<dbReference type="InterPro" id="IPR001347">
    <property type="entry name" value="SIS_dom"/>
</dbReference>
<dbReference type="CDD" id="cd05007">
    <property type="entry name" value="SIS_Etherase"/>
    <property type="match status" value="1"/>
</dbReference>
<gene>
    <name evidence="13 15" type="primary">murQ</name>
    <name evidence="15" type="ORF">NCTC12871_00807</name>
</gene>
<evidence type="ECO:0000256" key="11">
    <source>
        <dbReference type="ARBA" id="ARBA00077905"/>
    </source>
</evidence>
<dbReference type="InterPro" id="IPR005488">
    <property type="entry name" value="Etherase_MurQ"/>
</dbReference>
<dbReference type="PROSITE" id="PS51464">
    <property type="entry name" value="SIS"/>
    <property type="match status" value="1"/>
</dbReference>
<dbReference type="EMBL" id="LR134510">
    <property type="protein sequence ID" value="VEJ09354.1"/>
    <property type="molecule type" value="Genomic_DNA"/>
</dbReference>
<comment type="function">
    <text evidence="13">Specifically catalyzes the cleavage of the D-lactyl ether substituent of MurNAc 6-phosphate, producing GlcNAc 6-phosphate and D-lactate. Together with AnmK, is also required for the utilization of anhydro-N-acetylmuramic acid (anhMurNAc) either imported from the medium or derived from its own cell wall murein, and thus plays a role in cell wall recycling.</text>
</comment>
<dbReference type="GO" id="GO:0046348">
    <property type="term" value="P:amino sugar catabolic process"/>
    <property type="evidence" value="ECO:0007669"/>
    <property type="project" value="InterPro"/>
</dbReference>
<evidence type="ECO:0000256" key="9">
    <source>
        <dbReference type="ARBA" id="ARBA00067056"/>
    </source>
</evidence>
<dbReference type="InterPro" id="IPR046348">
    <property type="entry name" value="SIS_dom_sf"/>
</dbReference>
<evidence type="ECO:0000256" key="13">
    <source>
        <dbReference type="HAMAP-Rule" id="MF_00068"/>
    </source>
</evidence>
<keyword evidence="2 13" id="KW-0456">Lyase</keyword>
<dbReference type="Gene3D" id="1.10.8.1080">
    <property type="match status" value="1"/>
</dbReference>
<proteinExistence type="inferred from homology"/>
<dbReference type="UniPathway" id="UPA00343"/>
<protein>
    <recommendedName>
        <fullName evidence="10 13">N-acetylmuramic acid 6-phosphate etherase</fullName>
        <shortName evidence="13">MurNAc-6-P etherase</shortName>
        <ecNumber evidence="9 13">4.2.1.126</ecNumber>
    </recommendedName>
    <alternativeName>
        <fullName evidence="12 13">N-acetylmuramic acid 6-phosphate hydrolase</fullName>
    </alternativeName>
    <alternativeName>
        <fullName evidence="11 13">N-acetylmuramic acid 6-phosphate lyase</fullName>
    </alternativeName>
</protein>
<dbReference type="AlphaFoldDB" id="A0A448TTL8"/>
<evidence type="ECO:0000256" key="8">
    <source>
        <dbReference type="ARBA" id="ARBA00061234"/>
    </source>
</evidence>
<evidence type="ECO:0000256" key="1">
    <source>
        <dbReference type="ARBA" id="ARBA00011738"/>
    </source>
</evidence>
<dbReference type="Pfam" id="PF22645">
    <property type="entry name" value="GKRP_SIS_N"/>
    <property type="match status" value="1"/>
</dbReference>
<dbReference type="NCBIfam" id="TIGR00274">
    <property type="entry name" value="N-acetylmuramic acid 6-phosphate etherase"/>
    <property type="match status" value="1"/>
</dbReference>
<reference evidence="15 16" key="1">
    <citation type="submission" date="2018-12" db="EMBL/GenBank/DDBJ databases">
        <authorList>
            <consortium name="Pathogen Informatics"/>
        </authorList>
    </citation>
    <scope>NUCLEOTIDE SEQUENCE [LARGE SCALE GENOMIC DNA]</scope>
    <source>
        <strain evidence="15 16">NCTC12871</strain>
    </source>
</reference>
<dbReference type="NCBIfam" id="NF003915">
    <property type="entry name" value="PRK05441.1"/>
    <property type="match status" value="1"/>
</dbReference>
<keyword evidence="3 13" id="KW-0119">Carbohydrate metabolism</keyword>
<comment type="pathway">
    <text evidence="7 13">Amino-sugar metabolism; 1,6-anhydro-N-acetylmuramate degradation.</text>
</comment>
<evidence type="ECO:0000256" key="10">
    <source>
        <dbReference type="ARBA" id="ARBA00070061"/>
    </source>
</evidence>
<dbReference type="UniPathway" id="UPA00544"/>
<dbReference type="NCBIfam" id="NF009222">
    <property type="entry name" value="PRK12570.1"/>
    <property type="match status" value="1"/>
</dbReference>
<dbReference type="InterPro" id="IPR040190">
    <property type="entry name" value="MURQ/GCKR"/>
</dbReference>
<evidence type="ECO:0000256" key="3">
    <source>
        <dbReference type="ARBA" id="ARBA00023277"/>
    </source>
</evidence>
<comment type="pathway">
    <text evidence="6 13">Amino-sugar metabolism; N-acetylmuramate degradation.</text>
</comment>
<dbReference type="PROSITE" id="PS01272">
    <property type="entry name" value="GCKR"/>
    <property type="match status" value="1"/>
</dbReference>
<dbReference type="GO" id="GO:0009254">
    <property type="term" value="P:peptidoglycan turnover"/>
    <property type="evidence" value="ECO:0007669"/>
    <property type="project" value="UniProtKB-UniRule"/>
</dbReference>
<evidence type="ECO:0000313" key="15">
    <source>
        <dbReference type="EMBL" id="VEJ09354.1"/>
    </source>
</evidence>
<dbReference type="Proteomes" id="UP000279799">
    <property type="component" value="Chromosome"/>
</dbReference>
<dbReference type="GO" id="GO:0097367">
    <property type="term" value="F:carbohydrate derivative binding"/>
    <property type="evidence" value="ECO:0007669"/>
    <property type="project" value="InterPro"/>
</dbReference>
<name>A0A448TTL8_9PAST</name>
<evidence type="ECO:0000256" key="4">
    <source>
        <dbReference type="ARBA" id="ARBA00037880"/>
    </source>
</evidence>
<evidence type="ECO:0000259" key="14">
    <source>
        <dbReference type="PROSITE" id="PS51464"/>
    </source>
</evidence>
<comment type="miscellaneous">
    <text evidence="13">A lyase-type mechanism (elimination/hydration) is suggested for the cleavage of the lactyl ether bond of MurNAc 6-phosphate, with the formation of an alpha,beta-unsaturated aldehyde intermediate with (E)-stereochemistry, followed by the syn addition of water to give product.</text>
</comment>
<dbReference type="UniPathway" id="UPA00342"/>
<dbReference type="GO" id="GO:0097173">
    <property type="term" value="P:N-acetylmuramic acid catabolic process"/>
    <property type="evidence" value="ECO:0007669"/>
    <property type="project" value="UniProtKB-UniPathway"/>
</dbReference>
<evidence type="ECO:0000256" key="12">
    <source>
        <dbReference type="ARBA" id="ARBA00084049"/>
    </source>
</evidence>
<dbReference type="GO" id="GO:0097175">
    <property type="term" value="P:1,6-anhydro-N-acetyl-beta-muramic acid catabolic process"/>
    <property type="evidence" value="ECO:0007669"/>
    <property type="project" value="UniProtKB-UniRule"/>
</dbReference>
<dbReference type="Pfam" id="PF20741">
    <property type="entry name" value="GKRP-like_C"/>
    <property type="match status" value="1"/>
</dbReference>
<comment type="catalytic activity">
    <reaction evidence="5 13">
        <text>N-acetyl-D-muramate 6-phosphate + H2O = N-acetyl-D-glucosamine 6-phosphate + (R)-lactate</text>
        <dbReference type="Rhea" id="RHEA:26410"/>
        <dbReference type="ChEBI" id="CHEBI:15377"/>
        <dbReference type="ChEBI" id="CHEBI:16004"/>
        <dbReference type="ChEBI" id="CHEBI:57513"/>
        <dbReference type="ChEBI" id="CHEBI:58722"/>
        <dbReference type="EC" id="4.2.1.126"/>
    </reaction>
</comment>
<dbReference type="GO" id="GO:0016803">
    <property type="term" value="F:ether hydrolase activity"/>
    <property type="evidence" value="ECO:0007669"/>
    <property type="project" value="TreeGrafter"/>
</dbReference>
<comment type="pathway">
    <text evidence="4 13">Cell wall biogenesis; peptidoglycan recycling.</text>
</comment>
<evidence type="ECO:0000313" key="16">
    <source>
        <dbReference type="Proteomes" id="UP000279799"/>
    </source>
</evidence>
<keyword evidence="16" id="KW-1185">Reference proteome</keyword>
<dbReference type="FunFam" id="3.40.50.10490:FF:000014">
    <property type="entry name" value="N-acetylmuramic acid 6-phosphate etherase"/>
    <property type="match status" value="1"/>
</dbReference>
<comment type="subunit">
    <text evidence="1 13">Homodimer.</text>
</comment>
<dbReference type="FunFam" id="1.10.8.1080:FF:000001">
    <property type="entry name" value="N-acetylmuramic acid 6-phosphate etherase"/>
    <property type="match status" value="1"/>
</dbReference>
<feature type="active site" evidence="13">
    <location>
        <position position="125"/>
    </location>
</feature>
<dbReference type="Gene3D" id="3.40.50.10490">
    <property type="entry name" value="Glucose-6-phosphate isomerase like protein, domain 1"/>
    <property type="match status" value="1"/>
</dbReference>
<feature type="active site" description="Proton donor" evidence="13">
    <location>
        <position position="94"/>
    </location>
</feature>
<dbReference type="SUPFAM" id="SSF53697">
    <property type="entry name" value="SIS domain"/>
    <property type="match status" value="1"/>
</dbReference>